<organism evidence="1 2">
    <name type="scientific">Desulfoferula mesophila</name>
    <dbReference type="NCBI Taxonomy" id="3058419"/>
    <lineage>
        <taxon>Bacteria</taxon>
        <taxon>Pseudomonadati</taxon>
        <taxon>Thermodesulfobacteriota</taxon>
        <taxon>Desulfarculia</taxon>
        <taxon>Desulfarculales</taxon>
        <taxon>Desulfarculaceae</taxon>
        <taxon>Desulfoferula</taxon>
    </lineage>
</organism>
<evidence type="ECO:0000313" key="1">
    <source>
        <dbReference type="EMBL" id="BEQ13855.1"/>
    </source>
</evidence>
<evidence type="ECO:0000313" key="2">
    <source>
        <dbReference type="Proteomes" id="UP001366166"/>
    </source>
</evidence>
<dbReference type="KEGG" id="dmp:FAK_09210"/>
<reference evidence="2" key="1">
    <citation type="journal article" date="2023" name="Arch. Microbiol.">
        <title>Desulfoferula mesophilus gen. nov. sp. nov., a mesophilic sulfate-reducing bacterium isolated from a brackish lake sediment.</title>
        <authorList>
            <person name="Watanabe T."/>
            <person name="Yabe T."/>
            <person name="Tsuji J.M."/>
            <person name="Fukui M."/>
        </authorList>
    </citation>
    <scope>NUCLEOTIDE SEQUENCE [LARGE SCALE GENOMIC DNA]</scope>
    <source>
        <strain evidence="2">12FAK</strain>
    </source>
</reference>
<sequence length="80" mass="9110">MADKGAGISGAQGLHFDSMYFLAELLQFLFVDLPALRQIDDCPVLSFGELFVCRQSVWDKNWFLLMETFPVDLGFNNLFV</sequence>
<accession>A0AAU9EPQ1</accession>
<dbReference type="AlphaFoldDB" id="A0AAU9EPQ1"/>
<dbReference type="Proteomes" id="UP001366166">
    <property type="component" value="Chromosome"/>
</dbReference>
<proteinExistence type="predicted"/>
<keyword evidence="2" id="KW-1185">Reference proteome</keyword>
<dbReference type="EMBL" id="AP028679">
    <property type="protein sequence ID" value="BEQ13855.1"/>
    <property type="molecule type" value="Genomic_DNA"/>
</dbReference>
<protein>
    <submittedName>
        <fullName evidence="1">Uncharacterized protein</fullName>
    </submittedName>
</protein>
<name>A0AAU9EPQ1_9BACT</name>
<gene>
    <name evidence="1" type="ORF">FAK_09210</name>
</gene>